<evidence type="ECO:0000256" key="4">
    <source>
        <dbReference type="ARBA" id="ARBA00022741"/>
    </source>
</evidence>
<dbReference type="CDD" id="cd06261">
    <property type="entry name" value="TM_PBP2"/>
    <property type="match status" value="1"/>
</dbReference>
<evidence type="ECO:0000256" key="7">
    <source>
        <dbReference type="ARBA" id="ARBA00023136"/>
    </source>
</evidence>
<feature type="transmembrane region" description="Helical" evidence="8">
    <location>
        <begin position="82"/>
        <end position="111"/>
    </location>
</feature>
<dbReference type="GO" id="GO:0005524">
    <property type="term" value="F:ATP binding"/>
    <property type="evidence" value="ECO:0007669"/>
    <property type="project" value="UniProtKB-KW"/>
</dbReference>
<dbReference type="InterPro" id="IPR003593">
    <property type="entry name" value="AAA+_ATPase"/>
</dbReference>
<comment type="caution">
    <text evidence="11">The sequence shown here is derived from an EMBL/GenBank/DDBJ whole genome shotgun (WGS) entry which is preliminary data.</text>
</comment>
<evidence type="ECO:0000256" key="1">
    <source>
        <dbReference type="ARBA" id="ARBA00004651"/>
    </source>
</evidence>
<evidence type="ECO:0000256" key="3">
    <source>
        <dbReference type="ARBA" id="ARBA00022692"/>
    </source>
</evidence>
<keyword evidence="3 8" id="KW-0812">Transmembrane</keyword>
<organism evidence="11 12">
    <name type="scientific">Gluconacetobacter liquefaciens</name>
    <name type="common">Acetobacter liquefaciens</name>
    <dbReference type="NCBI Taxonomy" id="89584"/>
    <lineage>
        <taxon>Bacteria</taxon>
        <taxon>Pseudomonadati</taxon>
        <taxon>Pseudomonadota</taxon>
        <taxon>Alphaproteobacteria</taxon>
        <taxon>Acetobacterales</taxon>
        <taxon>Acetobacteraceae</taxon>
        <taxon>Gluconacetobacter</taxon>
    </lineage>
</organism>
<dbReference type="InterPro" id="IPR050093">
    <property type="entry name" value="ABC_SmlMolc_Importer"/>
</dbReference>
<feature type="transmembrane region" description="Helical" evidence="8">
    <location>
        <begin position="224"/>
        <end position="247"/>
    </location>
</feature>
<comment type="subcellular location">
    <subcellularLocation>
        <location evidence="1 8">Cell membrane</location>
        <topology evidence="1 8">Multi-pass membrane protein</topology>
    </subcellularLocation>
</comment>
<dbReference type="GO" id="GO:0016887">
    <property type="term" value="F:ATP hydrolysis activity"/>
    <property type="evidence" value="ECO:0007669"/>
    <property type="project" value="InterPro"/>
</dbReference>
<feature type="transmembrane region" description="Helical" evidence="8">
    <location>
        <begin position="123"/>
        <end position="143"/>
    </location>
</feature>
<evidence type="ECO:0000259" key="9">
    <source>
        <dbReference type="PROSITE" id="PS50893"/>
    </source>
</evidence>
<dbReference type="SUPFAM" id="SSF52540">
    <property type="entry name" value="P-loop containing nucleoside triphosphate hydrolases"/>
    <property type="match status" value="1"/>
</dbReference>
<evidence type="ECO:0000259" key="10">
    <source>
        <dbReference type="PROSITE" id="PS50928"/>
    </source>
</evidence>
<proteinExistence type="inferred from homology"/>
<dbReference type="Proteomes" id="UP000254958">
    <property type="component" value="Unassembled WGS sequence"/>
</dbReference>
<evidence type="ECO:0000256" key="2">
    <source>
        <dbReference type="ARBA" id="ARBA00022448"/>
    </source>
</evidence>
<dbReference type="SMART" id="SM00382">
    <property type="entry name" value="AAA"/>
    <property type="match status" value="1"/>
</dbReference>
<dbReference type="GO" id="GO:0055085">
    <property type="term" value="P:transmembrane transport"/>
    <property type="evidence" value="ECO:0007669"/>
    <property type="project" value="InterPro"/>
</dbReference>
<comment type="similarity">
    <text evidence="8">Belongs to the binding-protein-dependent transport system permease family.</text>
</comment>
<evidence type="ECO:0000313" key="12">
    <source>
        <dbReference type="Proteomes" id="UP000254958"/>
    </source>
</evidence>
<keyword evidence="6 8" id="KW-1133">Transmembrane helix</keyword>
<feature type="domain" description="ABC transporter" evidence="9">
    <location>
        <begin position="274"/>
        <end position="496"/>
    </location>
</feature>
<dbReference type="Gene3D" id="3.40.50.300">
    <property type="entry name" value="P-loop containing nucleotide triphosphate hydrolases"/>
    <property type="match status" value="1"/>
</dbReference>
<dbReference type="PANTHER" id="PTHR42781:SF4">
    <property type="entry name" value="SPERMIDINE_PUTRESCINE IMPORT ATP-BINDING PROTEIN POTA"/>
    <property type="match status" value="1"/>
</dbReference>
<name>A0A370G3X2_GLULI</name>
<evidence type="ECO:0000256" key="8">
    <source>
        <dbReference type="RuleBase" id="RU363032"/>
    </source>
</evidence>
<dbReference type="PROSITE" id="PS50893">
    <property type="entry name" value="ABC_TRANSPORTER_2"/>
    <property type="match status" value="1"/>
</dbReference>
<keyword evidence="2 8" id="KW-0813">Transport</keyword>
<dbReference type="GO" id="GO:0005886">
    <property type="term" value="C:plasma membrane"/>
    <property type="evidence" value="ECO:0007669"/>
    <property type="project" value="UniProtKB-SubCell"/>
</dbReference>
<gene>
    <name evidence="11" type="ORF">C7453_10310</name>
</gene>
<feature type="transmembrane region" description="Helical" evidence="8">
    <location>
        <begin position="52"/>
        <end position="75"/>
    </location>
</feature>
<sequence>MRAMRPMPRAVKGLACLLGLWLLAPFVAGMVRLGDADWSGVDRAGLVRAAGVSMASAGVATLLIGLFGIPLGYVLARGRGWWTVWLGGVVQLPLALPPLAGGVLLLFLLGYGGPLGGLGLSEHFGGIVAAEMFVAAPFLIIAARSAFAAVDPVLEDVAATLGHRPGAIFRRVSLPLAWRPILAGLVLAWLRAFGEFGATVMLAYHPYSLPVFTYVAFGEAGLPAMLPVLAPTLLLAGLLMVAGHWLTRPVARGAAPRMAPLPLPATRERAEASPRHLALAIHRDLPGFTLDVTLESRTRRIAILGPSGSGKSMTLRAIAGLEDVAGQVRLDGGDLSPLPPEQRAVAYVPQGYALPAHLTVARQVTFATDCVPERAAAWMGALGLEALSGRYPAELSPGQRQRVALARALSRRRVDLVLLDEPFSALDAPLRARLRREVLAVLRGMEALTVLVTHDPAEALAMAEELVLLDGGRVIRAGPTADVFARPGSELAARLLGAEAIGDGVMLPDGRIDLGQGVGLLVRHPVGEGADLPPTGTRVRWSARPYQIRLAKDGAYPARILWRGTVRDGQRPTRLRLGDAELEILADPSCEADGACRVTIDPGCLQVWPAA</sequence>
<dbReference type="SUPFAM" id="SSF161098">
    <property type="entry name" value="MetI-like"/>
    <property type="match status" value="1"/>
</dbReference>
<keyword evidence="5" id="KW-0067">ATP-binding</keyword>
<dbReference type="PROSITE" id="PS50928">
    <property type="entry name" value="ABC_TM1"/>
    <property type="match status" value="1"/>
</dbReference>
<keyword evidence="7 8" id="KW-0472">Membrane</keyword>
<evidence type="ECO:0000256" key="6">
    <source>
        <dbReference type="ARBA" id="ARBA00022989"/>
    </source>
</evidence>
<dbReference type="InterPro" id="IPR027417">
    <property type="entry name" value="P-loop_NTPase"/>
</dbReference>
<evidence type="ECO:0000313" key="11">
    <source>
        <dbReference type="EMBL" id="RDI38551.1"/>
    </source>
</evidence>
<dbReference type="InterPro" id="IPR003439">
    <property type="entry name" value="ABC_transporter-like_ATP-bd"/>
</dbReference>
<dbReference type="PROSITE" id="PS00211">
    <property type="entry name" value="ABC_TRANSPORTER_1"/>
    <property type="match status" value="1"/>
</dbReference>
<protein>
    <submittedName>
        <fullName evidence="11">Molybdate transport system permease protein</fullName>
    </submittedName>
</protein>
<dbReference type="AlphaFoldDB" id="A0A370G3X2"/>
<accession>A0A370G3X2</accession>
<dbReference type="InterPro" id="IPR035906">
    <property type="entry name" value="MetI-like_sf"/>
</dbReference>
<reference evidence="11 12" key="1">
    <citation type="submission" date="2018-07" db="EMBL/GenBank/DDBJ databases">
        <title>Genomic Encyclopedia of Type Strains, Phase IV (KMG-IV): sequencing the most valuable type-strain genomes for metagenomic binning, comparative biology and taxonomic classification.</title>
        <authorList>
            <person name="Goeker M."/>
        </authorList>
    </citation>
    <scope>NUCLEOTIDE SEQUENCE [LARGE SCALE GENOMIC DNA]</scope>
    <source>
        <strain evidence="11 12">DSM 5603</strain>
    </source>
</reference>
<evidence type="ECO:0000256" key="5">
    <source>
        <dbReference type="ARBA" id="ARBA00022840"/>
    </source>
</evidence>
<dbReference type="InterPro" id="IPR017871">
    <property type="entry name" value="ABC_transporter-like_CS"/>
</dbReference>
<keyword evidence="12" id="KW-1185">Reference proteome</keyword>
<dbReference type="EMBL" id="QQAW01000003">
    <property type="protein sequence ID" value="RDI38551.1"/>
    <property type="molecule type" value="Genomic_DNA"/>
</dbReference>
<feature type="domain" description="ABC transmembrane type-1" evidence="10">
    <location>
        <begin position="50"/>
        <end position="247"/>
    </location>
</feature>
<dbReference type="Gene3D" id="1.10.3720.10">
    <property type="entry name" value="MetI-like"/>
    <property type="match status" value="1"/>
</dbReference>
<dbReference type="Pfam" id="PF00528">
    <property type="entry name" value="BPD_transp_1"/>
    <property type="match status" value="1"/>
</dbReference>
<dbReference type="Pfam" id="PF00005">
    <property type="entry name" value="ABC_tran"/>
    <property type="match status" value="1"/>
</dbReference>
<dbReference type="InterPro" id="IPR000515">
    <property type="entry name" value="MetI-like"/>
</dbReference>
<dbReference type="PANTHER" id="PTHR42781">
    <property type="entry name" value="SPERMIDINE/PUTRESCINE IMPORT ATP-BINDING PROTEIN POTA"/>
    <property type="match status" value="1"/>
</dbReference>
<keyword evidence="4" id="KW-0547">Nucleotide-binding</keyword>